<evidence type="ECO:0000313" key="3">
    <source>
        <dbReference type="EMBL" id="CCA25108.1"/>
    </source>
</evidence>
<proteinExistence type="predicted"/>
<evidence type="ECO:0000313" key="2">
    <source>
        <dbReference type="EMBL" id="CCA16147.1"/>
    </source>
</evidence>
<accession>F0W4V9</accession>
<reference evidence="2" key="2">
    <citation type="submission" date="2011-02" db="EMBL/GenBank/DDBJ databases">
        <authorList>
            <person name="MacLean D."/>
        </authorList>
    </citation>
    <scope>NUCLEOTIDE SEQUENCE</scope>
</reference>
<name>F0W4V9_9STRA</name>
<protein>
    <submittedName>
        <fullName evidence="2">AlNc14C18G1929 protein</fullName>
    </submittedName>
    <submittedName>
        <fullName evidence="3">AlNc14C275G10035 protein</fullName>
    </submittedName>
</protein>
<dbReference type="EMBL" id="FR824320">
    <property type="protein sequence ID" value="CCA25108.1"/>
    <property type="molecule type" value="Genomic_DNA"/>
</dbReference>
<organism evidence="2">
    <name type="scientific">Albugo laibachii Nc14</name>
    <dbReference type="NCBI Taxonomy" id="890382"/>
    <lineage>
        <taxon>Eukaryota</taxon>
        <taxon>Sar</taxon>
        <taxon>Stramenopiles</taxon>
        <taxon>Oomycota</taxon>
        <taxon>Peronosporomycetes</taxon>
        <taxon>Albuginales</taxon>
        <taxon>Albuginaceae</taxon>
        <taxon>Albugo</taxon>
    </lineage>
</organism>
<dbReference type="AlphaFoldDB" id="F0W4V9"/>
<reference evidence="2" key="1">
    <citation type="journal article" date="2011" name="PLoS Biol.">
        <title>Gene gain and loss during evolution of obligate parasitism in the white rust pathogen of Arabidopsis thaliana.</title>
        <authorList>
            <person name="Kemen E."/>
            <person name="Gardiner A."/>
            <person name="Schultz-Larsen T."/>
            <person name="Kemen A.C."/>
            <person name="Balmuth A.L."/>
            <person name="Robert-Seilaniantz A."/>
            <person name="Bailey K."/>
            <person name="Holub E."/>
            <person name="Studholme D.J."/>
            <person name="Maclean D."/>
            <person name="Jones J.D."/>
        </authorList>
    </citation>
    <scope>NUCLEOTIDE SEQUENCE</scope>
</reference>
<dbReference type="HOGENOM" id="CLU_2163110_0_0_1"/>
<evidence type="ECO:0000256" key="1">
    <source>
        <dbReference type="SAM" id="MobiDB-lite"/>
    </source>
</evidence>
<sequence>MPPLRSRAIFSNQKLQEEIGICAVHLTWLQGMCFRNRIPANWYSQDHLLFPTKQDHLTVFRSLLQSTLRSFYLESVDNLTKHGRRAVFSNNSRGHALSKPKPGATLLVNNT</sequence>
<dbReference type="EMBL" id="FR824063">
    <property type="protein sequence ID" value="CCA16147.1"/>
    <property type="molecule type" value="Genomic_DNA"/>
</dbReference>
<gene>
    <name evidence="2" type="primary">AlNc14C18G1929</name>
    <name evidence="3" type="synonym">AlNc14C275G10035</name>
    <name evidence="2" type="ORF">ALNC14_022900</name>
    <name evidence="3" type="ORF">ALNC14_112520</name>
</gene>
<feature type="region of interest" description="Disordered" evidence="1">
    <location>
        <begin position="90"/>
        <end position="111"/>
    </location>
</feature>